<dbReference type="Gene3D" id="3.30.70.100">
    <property type="match status" value="1"/>
</dbReference>
<dbReference type="InterPro" id="IPR036163">
    <property type="entry name" value="HMA_dom_sf"/>
</dbReference>
<feature type="domain" description="HMA" evidence="2">
    <location>
        <begin position="1"/>
        <end position="63"/>
    </location>
</feature>
<organism evidence="3 4">
    <name type="scientific">Magnetospirillum fulvum</name>
    <name type="common">Rhodospirillum fulvum</name>
    <dbReference type="NCBI Taxonomy" id="1082"/>
    <lineage>
        <taxon>Bacteria</taxon>
        <taxon>Pseudomonadati</taxon>
        <taxon>Pseudomonadota</taxon>
        <taxon>Alphaproteobacteria</taxon>
        <taxon>Rhodospirillales</taxon>
        <taxon>Rhodospirillaceae</taxon>
        <taxon>Magnetospirillum</taxon>
    </lineage>
</organism>
<dbReference type="Proteomes" id="UP000182983">
    <property type="component" value="Unassembled WGS sequence"/>
</dbReference>
<keyword evidence="4" id="KW-1185">Reference proteome</keyword>
<dbReference type="SUPFAM" id="SSF55008">
    <property type="entry name" value="HMA, heavy metal-associated domain"/>
    <property type="match status" value="1"/>
</dbReference>
<reference evidence="4" key="1">
    <citation type="submission" date="2016-10" db="EMBL/GenBank/DDBJ databases">
        <authorList>
            <person name="Varghese N."/>
            <person name="Submissions S."/>
        </authorList>
    </citation>
    <scope>NUCLEOTIDE SEQUENCE [LARGE SCALE GENOMIC DNA]</scope>
    <source>
        <strain evidence="4">DSM 13234</strain>
    </source>
</reference>
<dbReference type="OrthoDB" id="9801832at2"/>
<dbReference type="InterPro" id="IPR006121">
    <property type="entry name" value="HMA_dom"/>
</dbReference>
<keyword evidence="1" id="KW-0479">Metal-binding</keyword>
<dbReference type="CDD" id="cd00371">
    <property type="entry name" value="HMA"/>
    <property type="match status" value="1"/>
</dbReference>
<dbReference type="AlphaFoldDB" id="A0A1H6JU66"/>
<dbReference type="PROSITE" id="PS01047">
    <property type="entry name" value="HMA_1"/>
    <property type="match status" value="1"/>
</dbReference>
<dbReference type="Pfam" id="PF00403">
    <property type="entry name" value="HMA"/>
    <property type="match status" value="1"/>
</dbReference>
<name>A0A1H6JU66_MAGFU</name>
<evidence type="ECO:0000313" key="3">
    <source>
        <dbReference type="EMBL" id="SEH62810.1"/>
    </source>
</evidence>
<protein>
    <submittedName>
        <fullName evidence="3">Copper chaperone</fullName>
    </submittedName>
</protein>
<dbReference type="InterPro" id="IPR017969">
    <property type="entry name" value="Heavy-metal-associated_CS"/>
</dbReference>
<evidence type="ECO:0000259" key="2">
    <source>
        <dbReference type="PROSITE" id="PS50846"/>
    </source>
</evidence>
<sequence>MSTTYRVSGMTCGGCARAVSQAIAEAAPMATVQVDLDRQAVTVDGADEAQVKAAIDAAGFGFEGRV</sequence>
<evidence type="ECO:0000256" key="1">
    <source>
        <dbReference type="ARBA" id="ARBA00022723"/>
    </source>
</evidence>
<dbReference type="RefSeq" id="WP_074770397.1">
    <property type="nucleotide sequence ID" value="NZ_FNWO01000018.1"/>
</dbReference>
<proteinExistence type="predicted"/>
<dbReference type="GO" id="GO:0046872">
    <property type="term" value="F:metal ion binding"/>
    <property type="evidence" value="ECO:0007669"/>
    <property type="project" value="UniProtKB-KW"/>
</dbReference>
<evidence type="ECO:0000313" key="4">
    <source>
        <dbReference type="Proteomes" id="UP000182983"/>
    </source>
</evidence>
<dbReference type="PROSITE" id="PS50846">
    <property type="entry name" value="HMA_2"/>
    <property type="match status" value="1"/>
</dbReference>
<dbReference type="EMBL" id="FNWO01000018">
    <property type="protein sequence ID" value="SEH62810.1"/>
    <property type="molecule type" value="Genomic_DNA"/>
</dbReference>
<accession>A0A1H6JU66</accession>
<gene>
    <name evidence="3" type="ORF">SAMN04244559_03229</name>
</gene>